<reference evidence="6 7" key="1">
    <citation type="journal article" date="2015" name="Microbes Environ.">
        <title>Distribution and evolution of nitrogen fixation genes in the phylum bacteroidetes.</title>
        <authorList>
            <person name="Inoue J."/>
            <person name="Oshima K."/>
            <person name="Suda W."/>
            <person name="Sakamoto M."/>
            <person name="Iino T."/>
            <person name="Noda S."/>
            <person name="Hongoh Y."/>
            <person name="Hattori M."/>
            <person name="Ohkuma M."/>
        </authorList>
    </citation>
    <scope>NUCLEOTIDE SEQUENCE [LARGE SCALE GENOMIC DNA]</scope>
    <source>
        <strain evidence="6">JCM 15548</strain>
    </source>
</reference>
<evidence type="ECO:0000259" key="5">
    <source>
        <dbReference type="Pfam" id="PF04357"/>
    </source>
</evidence>
<dbReference type="AlphaFoldDB" id="A0A0E9LWN2"/>
<evidence type="ECO:0000256" key="3">
    <source>
        <dbReference type="ARBA" id="ARBA00022989"/>
    </source>
</evidence>
<evidence type="ECO:0000256" key="1">
    <source>
        <dbReference type="ARBA" id="ARBA00004167"/>
    </source>
</evidence>
<sequence>MQSDFKEWTVRDFKMVTRLNELSIEGEYAGLKDFKADLEWPAVHTEEFVFVLPDIKIPAHPELLLNVASKDGQLDLNIQLAHNQESINLSGNIENFEGLLSDSLRHTVPVDLILDVKNFNPNNWLETDTLPLLLNARLAISGNGLKASSPKLIVKGSIHDSKWENYLIQKGDIDASYLAGKTVANIGLNGEFGQLTTSAELNLNTPNGPFRAHVTTKNLAVHQILPEVLDSSVVNLSIQVDGRGLGTDHPQARFSGSFWESVAEYIPMDTLWLAGSYADKHLQLDTLNLSNESLQTGLKGDYQLSGELSLHLRGDVFNTGAFKHYFSQPAEWEHLSFNAEAEGATDSLSIDFSMETDSLRLDTTLAVNTMLLSARGLIQNNRPEVDVHLQAGMIEAADQPVDSLLVDGTLKDALWRVDIDAYLPEELELLLTASGDFSAGLAAQLSRFDFNSPHANLKLNTDTAYITYSDSLISMKDFGLSDQRDSLFVFNTEALLQMPDTIRLQADIQNFNLELLSHFGLTDQPLKGRASLSLNMDGHQDNFVMDGNAALSEMEMAPFALSTISASFNYPGDTASFDVAIHNIEGDSITINGITPLRMQLADSLLIHWPQTFRGHIETRKTRLGGFFLEKEDLDLPKALLTINMDIEGGVSNPHFKGSLDIEKGELPLPEYGVNYKDIRLKLSVDDTDVKLDSLFIRHLKGTFLAQGALAMDTSLLKGKITSTNMTVKAREFFVTRHRDYEVQIDADAFFKDEDNDPTFGGKVKVLRSSFNLPALLKMTEDRGKLNDPLLVQSLKDGERKKQDEALDTTQNVQELPQKPTVLMDQLTGTIRLDVPRNTWIHSPDMQMELYGNLDVVKNSRVFELFGSLGIHRGFYTLYGKKLVIQEGELTFTGGETLNPSVDLEADYTFRDKERLKRVLTLSVGGTAKDPQISFVLDDVPLPEADAMAYLLFGQPFDDLNYGNQEGVSNAMPSRILTGLLSSQLSKTIGSTFNLDMIEIDAGDNWQNTTFMVGKYITNDLFVTYQRSFGQAENESITPETITLEYEISRRLSIRLIQGEVKESGVDVILKFEK</sequence>
<dbReference type="EMBL" id="BAZW01000016">
    <property type="protein sequence ID" value="GAO29972.1"/>
    <property type="molecule type" value="Genomic_DNA"/>
</dbReference>
<dbReference type="Proteomes" id="UP000032900">
    <property type="component" value="Unassembled WGS sequence"/>
</dbReference>
<evidence type="ECO:0000256" key="4">
    <source>
        <dbReference type="ARBA" id="ARBA00023136"/>
    </source>
</evidence>
<evidence type="ECO:0000313" key="7">
    <source>
        <dbReference type="Proteomes" id="UP000032900"/>
    </source>
</evidence>
<protein>
    <recommendedName>
        <fullName evidence="5">Translocation and assembly module TamB C-terminal domain-containing protein</fullName>
    </recommendedName>
</protein>
<name>A0A0E9LWN2_9BACT</name>
<dbReference type="PANTHER" id="PTHR36985:SF1">
    <property type="entry name" value="TRANSLOCATION AND ASSEMBLY MODULE SUBUNIT TAMB"/>
    <property type="match status" value="1"/>
</dbReference>
<dbReference type="STRING" id="1236989.JCM15548_12212"/>
<accession>A0A0E9LWN2</accession>
<gene>
    <name evidence="6" type="ORF">JCM15548_12212</name>
</gene>
<keyword evidence="7" id="KW-1185">Reference proteome</keyword>
<evidence type="ECO:0000256" key="2">
    <source>
        <dbReference type="ARBA" id="ARBA00022692"/>
    </source>
</evidence>
<proteinExistence type="predicted"/>
<dbReference type="GO" id="GO:0005886">
    <property type="term" value="C:plasma membrane"/>
    <property type="evidence" value="ECO:0007669"/>
    <property type="project" value="InterPro"/>
</dbReference>
<evidence type="ECO:0000313" key="6">
    <source>
        <dbReference type="EMBL" id="GAO29972.1"/>
    </source>
</evidence>
<comment type="caution">
    <text evidence="6">The sequence shown here is derived from an EMBL/GenBank/DDBJ whole genome shotgun (WGS) entry which is preliminary data.</text>
</comment>
<comment type="subcellular location">
    <subcellularLocation>
        <location evidence="1">Membrane</location>
        <topology evidence="1">Single-pass membrane protein</topology>
    </subcellularLocation>
</comment>
<keyword evidence="2" id="KW-0812">Transmembrane</keyword>
<keyword evidence="3" id="KW-1133">Transmembrane helix</keyword>
<dbReference type="GO" id="GO:0097347">
    <property type="term" value="C:TAM protein secretion complex"/>
    <property type="evidence" value="ECO:0007669"/>
    <property type="project" value="TreeGrafter"/>
</dbReference>
<organism evidence="6 7">
    <name type="scientific">Geofilum rubicundum JCM 15548</name>
    <dbReference type="NCBI Taxonomy" id="1236989"/>
    <lineage>
        <taxon>Bacteria</taxon>
        <taxon>Pseudomonadati</taxon>
        <taxon>Bacteroidota</taxon>
        <taxon>Bacteroidia</taxon>
        <taxon>Marinilabiliales</taxon>
        <taxon>Marinilabiliaceae</taxon>
        <taxon>Geofilum</taxon>
    </lineage>
</organism>
<dbReference type="InterPro" id="IPR007452">
    <property type="entry name" value="TamB_C"/>
</dbReference>
<dbReference type="PANTHER" id="PTHR36985">
    <property type="entry name" value="TRANSLOCATION AND ASSEMBLY MODULE SUBUNIT TAMB"/>
    <property type="match status" value="1"/>
</dbReference>
<dbReference type="RefSeq" id="WP_062124651.1">
    <property type="nucleotide sequence ID" value="NZ_BAZW01000016.1"/>
</dbReference>
<feature type="domain" description="Translocation and assembly module TamB C-terminal" evidence="5">
    <location>
        <begin position="701"/>
        <end position="1072"/>
    </location>
</feature>
<dbReference type="GO" id="GO:0009306">
    <property type="term" value="P:protein secretion"/>
    <property type="evidence" value="ECO:0007669"/>
    <property type="project" value="InterPro"/>
</dbReference>
<dbReference type="Pfam" id="PF04357">
    <property type="entry name" value="TamB"/>
    <property type="match status" value="1"/>
</dbReference>
<keyword evidence="4" id="KW-0472">Membrane</keyword>
<dbReference type="OrthoDB" id="1109098at2"/>